<organism evidence="1 2">
    <name type="scientific">Caenorhabditis remanei</name>
    <name type="common">Caenorhabditis vulgaris</name>
    <dbReference type="NCBI Taxonomy" id="31234"/>
    <lineage>
        <taxon>Eukaryota</taxon>
        <taxon>Metazoa</taxon>
        <taxon>Ecdysozoa</taxon>
        <taxon>Nematoda</taxon>
        <taxon>Chromadorea</taxon>
        <taxon>Rhabditida</taxon>
        <taxon>Rhabditina</taxon>
        <taxon>Rhabditomorpha</taxon>
        <taxon>Rhabditoidea</taxon>
        <taxon>Rhabditidae</taxon>
        <taxon>Peloderinae</taxon>
        <taxon>Caenorhabditis</taxon>
    </lineage>
</organism>
<evidence type="ECO:0000313" key="2">
    <source>
        <dbReference type="Proteomes" id="UP000483820"/>
    </source>
</evidence>
<dbReference type="AlphaFoldDB" id="A0A6A5GKH5"/>
<dbReference type="GeneID" id="78775414"/>
<dbReference type="Proteomes" id="UP000483820">
    <property type="component" value="Chromosome IV"/>
</dbReference>
<dbReference type="KEGG" id="crq:GCK72_012258"/>
<dbReference type="CTD" id="78775414"/>
<dbReference type="EMBL" id="WUAV01000004">
    <property type="protein sequence ID" value="KAF1755808.1"/>
    <property type="molecule type" value="Genomic_DNA"/>
</dbReference>
<reference evidence="1 2" key="1">
    <citation type="submission" date="2019-12" db="EMBL/GenBank/DDBJ databases">
        <title>Chromosome-level assembly of the Caenorhabditis remanei genome.</title>
        <authorList>
            <person name="Teterina A.A."/>
            <person name="Willis J.H."/>
            <person name="Phillips P.C."/>
        </authorList>
    </citation>
    <scope>NUCLEOTIDE SEQUENCE [LARGE SCALE GENOMIC DNA]</scope>
    <source>
        <strain evidence="1 2">PX506</strain>
        <tissue evidence="1">Whole organism</tissue>
    </source>
</reference>
<comment type="caution">
    <text evidence="1">The sequence shown here is derived from an EMBL/GenBank/DDBJ whole genome shotgun (WGS) entry which is preliminary data.</text>
</comment>
<evidence type="ECO:0000313" key="1">
    <source>
        <dbReference type="EMBL" id="KAF1755808.1"/>
    </source>
</evidence>
<dbReference type="RefSeq" id="XP_053583737.1">
    <property type="nucleotide sequence ID" value="XM_053728965.1"/>
</dbReference>
<proteinExistence type="predicted"/>
<sequence length="123" mass="14293">MDLLVYSWNTRRLITQFPGPDATMKEISAAVFMSSVTFSVLDGLDGFQHIRVTIPAFNLCFMETIIGINFEEKITQETNTHIFRLWNCPILSDTKNIWLENDPRVLEFFYKMSRGEIGLPRQL</sequence>
<accession>A0A6A5GKH5</accession>
<gene>
    <name evidence="1" type="ORF">GCK72_012258</name>
</gene>
<name>A0A6A5GKH5_CAERE</name>
<protein>
    <submittedName>
        <fullName evidence="1">Uncharacterized protein</fullName>
    </submittedName>
</protein>